<evidence type="ECO:0000313" key="4">
    <source>
        <dbReference type="EMBL" id="MBE5038526.1"/>
    </source>
</evidence>
<dbReference type="InterPro" id="IPR000073">
    <property type="entry name" value="AB_hydrolase_1"/>
</dbReference>
<accession>A0ABR9R5U6</accession>
<proteinExistence type="inferred from homology"/>
<dbReference type="PANTHER" id="PTHR22946">
    <property type="entry name" value="DIENELACTONE HYDROLASE DOMAIN-CONTAINING PROTEIN-RELATED"/>
    <property type="match status" value="1"/>
</dbReference>
<feature type="domain" description="AB hydrolase-1" evidence="3">
    <location>
        <begin position="109"/>
        <end position="197"/>
    </location>
</feature>
<evidence type="ECO:0000256" key="1">
    <source>
        <dbReference type="ARBA" id="ARBA00022801"/>
    </source>
</evidence>
<sequence>MASRNNNTSPKKKSARAKTGTSISRRLYAVTVCILCVAALVLCLVAAGAMTGITPPGLGSLPGFGLSQTPEQASLTPVTTTLTIPSVRETNIHATVTVPEEADSDTEMPLVVMCHGFTGNRDGDGHFQPLADTLAKSGIASIRVDFAGNGESEEPFTAYTLTSIYDDIESAISYMRDSYTIGKIGLVGHSMGGRAVSLHLSDAITAAALWSPANGNGLDGLEFIDHSPEGREQLRADAAETGEYTISGWSTPSSPDSVTISSEFVEEMDTSHPLNYIRDYSGALLVAFAGGDPDLLSQTTIDDTMQAAKDRGTDFVSLYGQFDDATHNYTAQSGDEAETAEISASLEGQTADFLIAALLPDQAD</sequence>
<comment type="similarity">
    <text evidence="2">Belongs to the AB hydrolase superfamily. FUS2 hydrolase family.</text>
</comment>
<dbReference type="Proteomes" id="UP000768567">
    <property type="component" value="Unassembled WGS sequence"/>
</dbReference>
<reference evidence="4 5" key="1">
    <citation type="submission" date="2020-10" db="EMBL/GenBank/DDBJ databases">
        <title>ChiBAC.</title>
        <authorList>
            <person name="Zenner C."/>
            <person name="Hitch T.C.A."/>
            <person name="Clavel T."/>
        </authorList>
    </citation>
    <scope>NUCLEOTIDE SEQUENCE [LARGE SCALE GENOMIC DNA]</scope>
    <source>
        <strain evidence="4 5">DSM 109015</strain>
    </source>
</reference>
<evidence type="ECO:0000313" key="5">
    <source>
        <dbReference type="Proteomes" id="UP000768567"/>
    </source>
</evidence>
<keyword evidence="5" id="KW-1185">Reference proteome</keyword>
<dbReference type="Pfam" id="PF00561">
    <property type="entry name" value="Abhydrolase_1"/>
    <property type="match status" value="1"/>
</dbReference>
<evidence type="ECO:0000259" key="3">
    <source>
        <dbReference type="Pfam" id="PF00561"/>
    </source>
</evidence>
<organism evidence="4 5">
    <name type="scientific">Gemmiger gallinarum</name>
    <dbReference type="NCBI Taxonomy" id="2779354"/>
    <lineage>
        <taxon>Bacteria</taxon>
        <taxon>Bacillati</taxon>
        <taxon>Bacillota</taxon>
        <taxon>Clostridia</taxon>
        <taxon>Eubacteriales</taxon>
        <taxon>Gemmiger</taxon>
    </lineage>
</organism>
<gene>
    <name evidence="4" type="ORF">INF35_12080</name>
</gene>
<protein>
    <submittedName>
        <fullName evidence="4">Alpha/beta fold hydrolase</fullName>
    </submittedName>
</protein>
<comment type="caution">
    <text evidence="4">The sequence shown here is derived from an EMBL/GenBank/DDBJ whole genome shotgun (WGS) entry which is preliminary data.</text>
</comment>
<dbReference type="PANTHER" id="PTHR22946:SF9">
    <property type="entry name" value="POLYKETIDE TRANSFERASE AF380"/>
    <property type="match status" value="1"/>
</dbReference>
<dbReference type="InterPro" id="IPR050261">
    <property type="entry name" value="FrsA_esterase"/>
</dbReference>
<dbReference type="SUPFAM" id="SSF53474">
    <property type="entry name" value="alpha/beta-Hydrolases"/>
    <property type="match status" value="1"/>
</dbReference>
<dbReference type="InterPro" id="IPR029058">
    <property type="entry name" value="AB_hydrolase_fold"/>
</dbReference>
<dbReference type="EMBL" id="JADCKC010000003">
    <property type="protein sequence ID" value="MBE5038526.1"/>
    <property type="molecule type" value="Genomic_DNA"/>
</dbReference>
<keyword evidence="1 4" id="KW-0378">Hydrolase</keyword>
<evidence type="ECO:0000256" key="2">
    <source>
        <dbReference type="ARBA" id="ARBA00038115"/>
    </source>
</evidence>
<dbReference type="GO" id="GO:0016787">
    <property type="term" value="F:hydrolase activity"/>
    <property type="evidence" value="ECO:0007669"/>
    <property type="project" value="UniProtKB-KW"/>
</dbReference>
<dbReference type="RefSeq" id="WP_193502744.1">
    <property type="nucleotide sequence ID" value="NZ_JADCKC010000003.1"/>
</dbReference>
<dbReference type="Gene3D" id="3.40.50.1820">
    <property type="entry name" value="alpha/beta hydrolase"/>
    <property type="match status" value="1"/>
</dbReference>
<name>A0ABR9R5U6_9FIRM</name>